<dbReference type="VEuPathDB" id="FungiDB:PSHT_13873"/>
<dbReference type="VEuPathDB" id="FungiDB:PSTT_01651"/>
<dbReference type="VEuPathDB" id="FungiDB:PSHT_01165"/>
<evidence type="ECO:0000256" key="2">
    <source>
        <dbReference type="SAM" id="SignalP"/>
    </source>
</evidence>
<gene>
    <name evidence="3" type="ORF">PSTT_01651</name>
</gene>
<proteinExistence type="predicted"/>
<reference evidence="3" key="1">
    <citation type="submission" date="2017-12" db="EMBL/GenBank/DDBJ databases">
        <title>Gene loss provides genomic basis for host adaptation in cereal stripe rust fungi.</title>
        <authorList>
            <person name="Xia C."/>
        </authorList>
    </citation>
    <scope>NUCLEOTIDE SEQUENCE [LARGE SCALE GENOMIC DNA]</scope>
    <source>
        <strain evidence="3">93-210</strain>
    </source>
</reference>
<evidence type="ECO:0000256" key="1">
    <source>
        <dbReference type="SAM" id="MobiDB-lite"/>
    </source>
</evidence>
<dbReference type="Proteomes" id="UP000239156">
    <property type="component" value="Unassembled WGS sequence"/>
</dbReference>
<accession>A0A2S4W387</accession>
<sequence length="760" mass="86383">MLLQFLLVAVSLPSPLLASFHENTSGTVKSIIEGGDQSGRDPLTELRLGFPSTSGSHTCEKAESIVGRGQKSVLDPPTELRLGPPSSTGDHTRPGNYEDLSGHTSKTANPIVEGGNSDGRDALRELPGRDCSSGLSDNFEPVHSSSSSNTSVGLPSTSGGRKRPVDHEDPPGHGAGGPTPGNPQRPLPTHKNLARQFAKDPTVPSSLEAFDHRSDTARLRIMRIDRDVQYYAGTEPSDDKTRSKIISLQKGAEGLSLLGLVINDQLRYIENYGDKFVNIETFEAPKHAFKDSQVMIPIFHTVRLLQLRDVMPRISEEELVQIIQQSLRRHKLTSEQVENLKLDLGTNPKEGWQNVALSFAKQLKKLILPYDDNLDVYKAAGWEKFKSRGAREYVFRTIGFLHENEYITREEVRELFRDFQMAEEVIAYTKDCFPKQLGSAFSVGFGYFTEHWNWPLLNDSFQLLSDREKRILKITFLLNKLKRLSAIPEVQSQLENLDDLCRSLKINRFMDLLDVSEGEYKRSTFFGESNWGLYPIIENRQLLTGDIEKLIEILVNNWKKSNKLVSETQSKKQLSDLKTMISPITTICQILHFIEKEFYPGLIKTVVSSKWGKGEQVEQFEDQVQVILLMAEFPWRNKMALDYHSHYKNLVPKDNIFKEFDVKQIYVENRKRMSDIIDKLSNVLARIRNRYVLSALPLENKANRLGTTLHNYRLDISKLEEQERRLWGSIRTGKRKSLEVGIESGNSSKKLKNNTRKIVK</sequence>
<organism evidence="3 4">
    <name type="scientific">Puccinia striiformis</name>
    <dbReference type="NCBI Taxonomy" id="27350"/>
    <lineage>
        <taxon>Eukaryota</taxon>
        <taxon>Fungi</taxon>
        <taxon>Dikarya</taxon>
        <taxon>Basidiomycota</taxon>
        <taxon>Pucciniomycotina</taxon>
        <taxon>Pucciniomycetes</taxon>
        <taxon>Pucciniales</taxon>
        <taxon>Pucciniaceae</taxon>
        <taxon>Puccinia</taxon>
    </lineage>
</organism>
<feature type="chain" id="PRO_5015703865" evidence="2">
    <location>
        <begin position="19"/>
        <end position="760"/>
    </location>
</feature>
<feature type="region of interest" description="Disordered" evidence="1">
    <location>
        <begin position="49"/>
        <end position="189"/>
    </location>
</feature>
<evidence type="ECO:0000313" key="4">
    <source>
        <dbReference type="Proteomes" id="UP000239156"/>
    </source>
</evidence>
<name>A0A2S4W387_9BASI</name>
<protein>
    <submittedName>
        <fullName evidence="3">Uncharacterized protein</fullName>
    </submittedName>
</protein>
<feature type="compositionally biased region" description="Low complexity" evidence="1">
    <location>
        <begin position="144"/>
        <end position="158"/>
    </location>
</feature>
<evidence type="ECO:0000313" key="3">
    <source>
        <dbReference type="EMBL" id="POW16147.1"/>
    </source>
</evidence>
<keyword evidence="2" id="KW-0732">Signal</keyword>
<dbReference type="EMBL" id="PKSL01000009">
    <property type="protein sequence ID" value="POW16147.1"/>
    <property type="molecule type" value="Genomic_DNA"/>
</dbReference>
<dbReference type="AlphaFoldDB" id="A0A2S4W387"/>
<comment type="caution">
    <text evidence="3">The sequence shown here is derived from an EMBL/GenBank/DDBJ whole genome shotgun (WGS) entry which is preliminary data.</text>
</comment>
<feature type="signal peptide" evidence="2">
    <location>
        <begin position="1"/>
        <end position="18"/>
    </location>
</feature>
<feature type="compositionally biased region" description="Basic and acidic residues" evidence="1">
    <location>
        <begin position="118"/>
        <end position="128"/>
    </location>
</feature>
<keyword evidence="4" id="KW-1185">Reference proteome</keyword>